<feature type="transmembrane region" description="Helical" evidence="7">
    <location>
        <begin position="114"/>
        <end position="131"/>
    </location>
</feature>
<evidence type="ECO:0000313" key="10">
    <source>
        <dbReference type="Proteomes" id="UP001174909"/>
    </source>
</evidence>
<dbReference type="SUPFAM" id="SSF46565">
    <property type="entry name" value="Chaperone J-domain"/>
    <property type="match status" value="1"/>
</dbReference>
<dbReference type="Pfam" id="PF05154">
    <property type="entry name" value="TM2"/>
    <property type="match status" value="1"/>
</dbReference>
<proteinExistence type="predicted"/>
<feature type="transmembrane region" description="Helical" evidence="7">
    <location>
        <begin position="7"/>
        <end position="26"/>
    </location>
</feature>
<dbReference type="PANTHER" id="PTHR44733">
    <property type="entry name" value="DNAJ HOMOLOG SUBFAMILY C MEMBER 22"/>
    <property type="match status" value="1"/>
</dbReference>
<feature type="domain" description="TM2" evidence="8">
    <location>
        <begin position="4"/>
        <end position="52"/>
    </location>
</feature>
<protein>
    <recommendedName>
        <fullName evidence="3">DnaJ homolog subfamily C member 22</fullName>
    </recommendedName>
</protein>
<dbReference type="GO" id="GO:0016020">
    <property type="term" value="C:membrane"/>
    <property type="evidence" value="ECO:0007669"/>
    <property type="project" value="UniProtKB-SubCell"/>
</dbReference>
<feature type="transmembrane region" description="Helical" evidence="7">
    <location>
        <begin position="90"/>
        <end position="108"/>
    </location>
</feature>
<dbReference type="Proteomes" id="UP001174909">
    <property type="component" value="Unassembled WGS sequence"/>
</dbReference>
<gene>
    <name evidence="9" type="ORF">GBAR_LOCUS3437</name>
</gene>
<dbReference type="Gene3D" id="1.10.287.110">
    <property type="entry name" value="DnaJ domain"/>
    <property type="match status" value="1"/>
</dbReference>
<dbReference type="InterPro" id="IPR007829">
    <property type="entry name" value="TM2"/>
</dbReference>
<keyword evidence="6 7" id="KW-0472">Membrane</keyword>
<reference evidence="9" key="1">
    <citation type="submission" date="2023-03" db="EMBL/GenBank/DDBJ databases">
        <authorList>
            <person name="Steffen K."/>
            <person name="Cardenas P."/>
        </authorList>
    </citation>
    <scope>NUCLEOTIDE SEQUENCE</scope>
</reference>
<organism evidence="9 10">
    <name type="scientific">Geodia barretti</name>
    <name type="common">Barrett's horny sponge</name>
    <dbReference type="NCBI Taxonomy" id="519541"/>
    <lineage>
        <taxon>Eukaryota</taxon>
        <taxon>Metazoa</taxon>
        <taxon>Porifera</taxon>
        <taxon>Demospongiae</taxon>
        <taxon>Heteroscleromorpha</taxon>
        <taxon>Tetractinellida</taxon>
        <taxon>Astrophorina</taxon>
        <taxon>Geodiidae</taxon>
        <taxon>Geodia</taxon>
    </lineage>
</organism>
<dbReference type="InterPro" id="IPR001623">
    <property type="entry name" value="DnaJ_domain"/>
</dbReference>
<evidence type="ECO:0000256" key="2">
    <source>
        <dbReference type="ARBA" id="ARBA00004141"/>
    </source>
</evidence>
<evidence type="ECO:0000256" key="1">
    <source>
        <dbReference type="ARBA" id="ARBA00002080"/>
    </source>
</evidence>
<comment type="subcellular location">
    <subcellularLocation>
        <location evidence="2">Membrane</location>
        <topology evidence="2">Multi-pass membrane protein</topology>
    </subcellularLocation>
</comment>
<keyword evidence="5 7" id="KW-1133">Transmembrane helix</keyword>
<dbReference type="AlphaFoldDB" id="A0AA35W1C3"/>
<evidence type="ECO:0000256" key="3">
    <source>
        <dbReference type="ARBA" id="ARBA00020945"/>
    </source>
</evidence>
<evidence type="ECO:0000256" key="6">
    <source>
        <dbReference type="ARBA" id="ARBA00023136"/>
    </source>
</evidence>
<feature type="transmembrane region" description="Helical" evidence="7">
    <location>
        <begin position="32"/>
        <end position="52"/>
    </location>
</feature>
<feature type="transmembrane region" description="Helical" evidence="7">
    <location>
        <begin position="198"/>
        <end position="219"/>
    </location>
</feature>
<accession>A0AA35W1C3</accession>
<dbReference type="InterPro" id="IPR036869">
    <property type="entry name" value="J_dom_sf"/>
</dbReference>
<evidence type="ECO:0000256" key="4">
    <source>
        <dbReference type="ARBA" id="ARBA00022692"/>
    </source>
</evidence>
<comment type="caution">
    <text evidence="9">The sequence shown here is derived from an EMBL/GenBank/DDBJ whole genome shotgun (WGS) entry which is preliminary data.</text>
</comment>
<evidence type="ECO:0000259" key="8">
    <source>
        <dbReference type="Pfam" id="PF05154"/>
    </source>
</evidence>
<comment type="function">
    <text evidence="1">May function as a co-chaperone.</text>
</comment>
<evidence type="ECO:0000256" key="7">
    <source>
        <dbReference type="SAM" id="Phobius"/>
    </source>
</evidence>
<name>A0AA35W1C3_GEOBA</name>
<keyword evidence="4 7" id="KW-0812">Transmembrane</keyword>
<dbReference type="CDD" id="cd06257">
    <property type="entry name" value="DnaJ"/>
    <property type="match status" value="1"/>
</dbReference>
<evidence type="ECO:0000313" key="9">
    <source>
        <dbReference type="EMBL" id="CAI8002646.1"/>
    </source>
</evidence>
<dbReference type="PANTHER" id="PTHR44733:SF1">
    <property type="entry name" value="DNAJ HOMOLOG SUBFAMILY C MEMBER 22"/>
    <property type="match status" value="1"/>
</dbReference>
<sequence length="316" mass="36793">MQRRYTLFAYLLWLLLGWLGVHHFYLRRHKQGVLWLTSFSGFFGIGWLRDFWRLPTYVRDSNDDPEFLEQLNVRFRHLRGPRVFSNWHRLVGQVLFGAFYRGLIHCAIPWESSVIDFAALIVPLGTAFGTYMVSNVGRQKSPFYLALIGAYVGEFLMGEPHLVLEGSNAVLVAGVAMVFSTYGWEWRRDREDMSCGKCLLVVVLVYGIFIGLCCSFVYFNASVETEDGETIKVRDALENFFNSPAWQQIKTAFWVLLSDIYQSWRTGGYEKAWSKFVDLADIEGEDHAYDVLELERGAEFKEVRKRYKELAREWHP</sequence>
<keyword evidence="10" id="KW-1185">Reference proteome</keyword>
<feature type="transmembrane region" description="Helical" evidence="7">
    <location>
        <begin position="143"/>
        <end position="163"/>
    </location>
</feature>
<feature type="transmembrane region" description="Helical" evidence="7">
    <location>
        <begin position="169"/>
        <end position="186"/>
    </location>
</feature>
<dbReference type="EMBL" id="CASHTH010000488">
    <property type="protein sequence ID" value="CAI8002646.1"/>
    <property type="molecule type" value="Genomic_DNA"/>
</dbReference>
<evidence type="ECO:0000256" key="5">
    <source>
        <dbReference type="ARBA" id="ARBA00022989"/>
    </source>
</evidence>